<evidence type="ECO:0000313" key="2">
    <source>
        <dbReference type="Proteomes" id="UP000218385"/>
    </source>
</evidence>
<name>A0AB33EAT6_9PSED</name>
<protein>
    <submittedName>
        <fullName evidence="1">Lysis protein</fullName>
    </submittedName>
</protein>
<reference evidence="1 2" key="1">
    <citation type="submission" date="2017-09" db="EMBL/GenBank/DDBJ databases">
        <title>Complete Genome sequence of Lysobacter capsici KNU-15.</title>
        <authorList>
            <person name="Kim M.-C."/>
            <person name="Yi H."/>
            <person name="Lee D.-W."/>
            <person name="Shin J.-H."/>
        </authorList>
    </citation>
    <scope>NUCLEOTIDE SEQUENCE [LARGE SCALE GENOMIC DNA]</scope>
    <source>
        <strain evidence="1 2">KNU-15</strain>
    </source>
</reference>
<dbReference type="GO" id="GO:0044659">
    <property type="term" value="P:viral release from host cell by cytolysis"/>
    <property type="evidence" value="ECO:0007669"/>
    <property type="project" value="InterPro"/>
</dbReference>
<dbReference type="Pfam" id="PF03245">
    <property type="entry name" value="Phage_lysis"/>
    <property type="match status" value="1"/>
</dbReference>
<dbReference type="AlphaFoldDB" id="A0AB33EAT6"/>
<organism evidence="1 2">
    <name type="scientific">Pseudomonas frederiksbergensis</name>
    <dbReference type="NCBI Taxonomy" id="104087"/>
    <lineage>
        <taxon>Bacteria</taxon>
        <taxon>Pseudomonadati</taxon>
        <taxon>Pseudomonadota</taxon>
        <taxon>Gammaproteobacteria</taxon>
        <taxon>Pseudomonadales</taxon>
        <taxon>Pseudomonadaceae</taxon>
        <taxon>Pseudomonas</taxon>
    </lineage>
</organism>
<accession>A0AB33EAT6</accession>
<evidence type="ECO:0000313" key="1">
    <source>
        <dbReference type="EMBL" id="ATE76061.1"/>
    </source>
</evidence>
<dbReference type="Proteomes" id="UP000218385">
    <property type="component" value="Chromosome"/>
</dbReference>
<dbReference type="EMBL" id="CP023466">
    <property type="protein sequence ID" value="ATE76061.1"/>
    <property type="molecule type" value="Genomic_DNA"/>
</dbReference>
<proteinExistence type="predicted"/>
<dbReference type="InterPro" id="IPR004929">
    <property type="entry name" value="I-spanin"/>
</dbReference>
<gene>
    <name evidence="1" type="ORF">CNN82_06370</name>
</gene>
<dbReference type="RefSeq" id="WP_019580986.1">
    <property type="nucleotide sequence ID" value="NZ_CP023466.1"/>
</dbReference>
<sequence length="172" mass="18738">MPVLGLISWRLIGLLVLAGCSAALAWQFQDWRYDRQLAEQARLHAETLNQLTLATATEQQAEQNRRLALEQRLSASEQTHYRALSDAEHDQSRLRDRLATADVRLSVLLDAHDAASTCAVPATSGAGGVDHGAPRARLDPAHAQRIIAITDAGDRGLIALQACQAYVRALAR</sequence>